<dbReference type="Proteomes" id="UP001499884">
    <property type="component" value="Unassembled WGS sequence"/>
</dbReference>
<keyword evidence="3" id="KW-1185">Reference proteome</keyword>
<reference evidence="3" key="1">
    <citation type="journal article" date="2019" name="Int. J. Syst. Evol. Microbiol.">
        <title>The Global Catalogue of Microorganisms (GCM) 10K type strain sequencing project: providing services to taxonomists for standard genome sequencing and annotation.</title>
        <authorList>
            <consortium name="The Broad Institute Genomics Platform"/>
            <consortium name="The Broad Institute Genome Sequencing Center for Infectious Disease"/>
            <person name="Wu L."/>
            <person name="Ma J."/>
        </authorList>
    </citation>
    <scope>NUCLEOTIDE SEQUENCE [LARGE SCALE GENOMIC DNA]</scope>
    <source>
        <strain evidence="3">JCM 30846</strain>
    </source>
</reference>
<protein>
    <recommendedName>
        <fullName evidence="4">Tail assembly chaperone</fullName>
    </recommendedName>
</protein>
<accession>A0ABP7EKH8</accession>
<gene>
    <name evidence="2" type="ORF">GCM10023082_14820</name>
</gene>
<evidence type="ECO:0000313" key="2">
    <source>
        <dbReference type="EMBL" id="GAA3718309.1"/>
    </source>
</evidence>
<feature type="region of interest" description="Disordered" evidence="1">
    <location>
        <begin position="102"/>
        <end position="131"/>
    </location>
</feature>
<evidence type="ECO:0008006" key="4">
    <source>
        <dbReference type="Google" id="ProtNLM"/>
    </source>
</evidence>
<organism evidence="2 3">
    <name type="scientific">Streptomyces tremellae</name>
    <dbReference type="NCBI Taxonomy" id="1124239"/>
    <lineage>
        <taxon>Bacteria</taxon>
        <taxon>Bacillati</taxon>
        <taxon>Actinomycetota</taxon>
        <taxon>Actinomycetes</taxon>
        <taxon>Kitasatosporales</taxon>
        <taxon>Streptomycetaceae</taxon>
        <taxon>Streptomyces</taxon>
    </lineage>
</organism>
<name>A0ABP7EKH8_9ACTN</name>
<dbReference type="RefSeq" id="WP_345642847.1">
    <property type="nucleotide sequence ID" value="NZ_BAABEP010000006.1"/>
</dbReference>
<evidence type="ECO:0000256" key="1">
    <source>
        <dbReference type="SAM" id="MobiDB-lite"/>
    </source>
</evidence>
<dbReference type="EMBL" id="BAABEP010000006">
    <property type="protein sequence ID" value="GAA3718309.1"/>
    <property type="molecule type" value="Genomic_DNA"/>
</dbReference>
<evidence type="ECO:0000313" key="3">
    <source>
        <dbReference type="Proteomes" id="UP001499884"/>
    </source>
</evidence>
<proteinExistence type="predicted"/>
<sequence>MGYRRKRKVIEVKLTGEHQGFEARLRGKTLGEFLELNGIGEIDRSALDNQLREMADSLISWNLEDETGAPVPATAKAVYAEDQELMLALAAEWMRLLHGGMTRPLEQPSTDGAPSLEASLPMEPVSESLAS</sequence>
<comment type="caution">
    <text evidence="2">The sequence shown here is derived from an EMBL/GenBank/DDBJ whole genome shotgun (WGS) entry which is preliminary data.</text>
</comment>